<evidence type="ECO:0000256" key="8">
    <source>
        <dbReference type="SAM" id="Phobius"/>
    </source>
</evidence>
<keyword evidence="4 8" id="KW-0812">Transmembrane</keyword>
<keyword evidence="7 8" id="KW-0472">Membrane</keyword>
<keyword evidence="2" id="KW-0813">Transport</keyword>
<accession>A0A5C8P1Q3</accession>
<feature type="transmembrane region" description="Helical" evidence="8">
    <location>
        <begin position="195"/>
        <end position="216"/>
    </location>
</feature>
<comment type="subcellular location">
    <subcellularLocation>
        <location evidence="1">Cell membrane</location>
        <topology evidence="1">Multi-pass membrane protein</topology>
    </subcellularLocation>
</comment>
<organism evidence="9 10">
    <name type="scientific">Cerasibacillus terrae</name>
    <dbReference type="NCBI Taxonomy" id="2498845"/>
    <lineage>
        <taxon>Bacteria</taxon>
        <taxon>Bacillati</taxon>
        <taxon>Bacillota</taxon>
        <taxon>Bacilli</taxon>
        <taxon>Bacillales</taxon>
        <taxon>Bacillaceae</taxon>
        <taxon>Cerasibacillus</taxon>
    </lineage>
</organism>
<evidence type="ECO:0000256" key="5">
    <source>
        <dbReference type="ARBA" id="ARBA00022989"/>
    </source>
</evidence>
<dbReference type="GO" id="GO:0005886">
    <property type="term" value="C:plasma membrane"/>
    <property type="evidence" value="ECO:0007669"/>
    <property type="project" value="UniProtKB-SubCell"/>
</dbReference>
<dbReference type="PANTHER" id="PTHR32024:SF4">
    <property type="entry name" value="KTR SYSTEM POTASSIUM UPTAKE PROTEIN D"/>
    <property type="match status" value="1"/>
</dbReference>
<dbReference type="InterPro" id="IPR003445">
    <property type="entry name" value="Cat_transpt"/>
</dbReference>
<dbReference type="Pfam" id="PF02386">
    <property type="entry name" value="TrkH"/>
    <property type="match status" value="1"/>
</dbReference>
<feature type="transmembrane region" description="Helical" evidence="8">
    <location>
        <begin position="49"/>
        <end position="72"/>
    </location>
</feature>
<evidence type="ECO:0000256" key="7">
    <source>
        <dbReference type="ARBA" id="ARBA00023136"/>
    </source>
</evidence>
<feature type="transmembrane region" description="Helical" evidence="8">
    <location>
        <begin position="318"/>
        <end position="338"/>
    </location>
</feature>
<evidence type="ECO:0000256" key="2">
    <source>
        <dbReference type="ARBA" id="ARBA00022448"/>
    </source>
</evidence>
<evidence type="ECO:0000313" key="9">
    <source>
        <dbReference type="EMBL" id="TXL67529.1"/>
    </source>
</evidence>
<evidence type="ECO:0000256" key="3">
    <source>
        <dbReference type="ARBA" id="ARBA00022475"/>
    </source>
</evidence>
<evidence type="ECO:0000256" key="6">
    <source>
        <dbReference type="ARBA" id="ARBA00023065"/>
    </source>
</evidence>
<reference evidence="9 10" key="1">
    <citation type="submission" date="2019-06" db="EMBL/GenBank/DDBJ databases">
        <title>Cerasibacillus sp. nov., isolated from maize field.</title>
        <authorList>
            <person name="Lin S.-Y."/>
            <person name="Tsai C.-F."/>
            <person name="Young C.-C."/>
        </authorList>
    </citation>
    <scope>NUCLEOTIDE SEQUENCE [LARGE SCALE GENOMIC DNA]</scope>
    <source>
        <strain evidence="9 10">CC-CFT480</strain>
    </source>
</reference>
<feature type="transmembrane region" description="Helical" evidence="8">
    <location>
        <begin position="359"/>
        <end position="380"/>
    </location>
</feature>
<dbReference type="OrthoDB" id="9810952at2"/>
<gene>
    <name evidence="9" type="ORF">FHP05_00495</name>
</gene>
<dbReference type="PANTHER" id="PTHR32024">
    <property type="entry name" value="TRK SYSTEM POTASSIUM UPTAKE PROTEIN TRKG-RELATED"/>
    <property type="match status" value="1"/>
</dbReference>
<feature type="transmembrane region" description="Helical" evidence="8">
    <location>
        <begin position="136"/>
        <end position="156"/>
    </location>
</feature>
<proteinExistence type="predicted"/>
<dbReference type="GO" id="GO:0008324">
    <property type="term" value="F:monoatomic cation transmembrane transporter activity"/>
    <property type="evidence" value="ECO:0007669"/>
    <property type="project" value="InterPro"/>
</dbReference>
<name>A0A5C8P1Q3_9BACI</name>
<sequence length="454" mass="51131">MYDSKKTFIKKANIISPFRAILFFYVVAIIFSTILLSLPFAYKEGADPAFIDVVFVAVSAISVTGLTPITISETFNEIGYILLAIVLQLGAVGIMALGTFVWIILGKKIGLKERRLIMTDQNQTQFSGMVRLVKQIFLVLFVIEFISFVILGTYYLRYFPLNEAYLNGFFSTISAISNGGFDITGSSLIPYKNDYFLQFYTIILIIFGAIGFPVLIEVKEYLFSKKRNRVFFRFSLFTKLTTLTFLILIVFGTIFIFLLDMNQFFVGKPWHEKFFYSFFQSVTTRSAGLSTMDVSQLTEQNHLFMSFLMFIGASPSSAGGGIRTTTFALVVIFIFTYARGGDSIHLFKREVHKQDLVKAVVVTLLAIFVAYTALIVLTAIEPFSVTELFFEITSAFGTVGLSLGITSELTTFSKIILMVLMFIGRVGIVTALFMFKRNKKGGNYHYPKERIIIG</sequence>
<feature type="transmembrane region" description="Helical" evidence="8">
    <location>
        <begin position="415"/>
        <end position="435"/>
    </location>
</feature>
<dbReference type="RefSeq" id="WP_147665035.1">
    <property type="nucleotide sequence ID" value="NZ_VDUW01000001.1"/>
</dbReference>
<feature type="transmembrane region" description="Helical" evidence="8">
    <location>
        <begin position="20"/>
        <end position="42"/>
    </location>
</feature>
<dbReference type="GO" id="GO:0030001">
    <property type="term" value="P:metal ion transport"/>
    <property type="evidence" value="ECO:0007669"/>
    <property type="project" value="UniProtKB-ARBA"/>
</dbReference>
<keyword evidence="10" id="KW-1185">Reference proteome</keyword>
<dbReference type="AlphaFoldDB" id="A0A5C8P1Q3"/>
<feature type="transmembrane region" description="Helical" evidence="8">
    <location>
        <begin position="236"/>
        <end position="259"/>
    </location>
</feature>
<dbReference type="EMBL" id="VDUW01000001">
    <property type="protein sequence ID" value="TXL67529.1"/>
    <property type="molecule type" value="Genomic_DNA"/>
</dbReference>
<protein>
    <submittedName>
        <fullName evidence="9">TrkH family potassium uptake protein</fullName>
    </submittedName>
</protein>
<evidence type="ECO:0000256" key="4">
    <source>
        <dbReference type="ARBA" id="ARBA00022692"/>
    </source>
</evidence>
<keyword evidence="6" id="KW-0406">Ion transport</keyword>
<keyword evidence="3" id="KW-1003">Cell membrane</keyword>
<keyword evidence="5 8" id="KW-1133">Transmembrane helix</keyword>
<dbReference type="Proteomes" id="UP000321574">
    <property type="component" value="Unassembled WGS sequence"/>
</dbReference>
<comment type="caution">
    <text evidence="9">The sequence shown here is derived from an EMBL/GenBank/DDBJ whole genome shotgun (WGS) entry which is preliminary data.</text>
</comment>
<evidence type="ECO:0000313" key="10">
    <source>
        <dbReference type="Proteomes" id="UP000321574"/>
    </source>
</evidence>
<feature type="transmembrane region" description="Helical" evidence="8">
    <location>
        <begin position="78"/>
        <end position="105"/>
    </location>
</feature>
<evidence type="ECO:0000256" key="1">
    <source>
        <dbReference type="ARBA" id="ARBA00004651"/>
    </source>
</evidence>